<reference evidence="4" key="1">
    <citation type="submission" date="2018-05" db="EMBL/GenBank/DDBJ databases">
        <authorList>
            <person name="Lanie J.A."/>
            <person name="Ng W.-L."/>
            <person name="Kazmierczak K.M."/>
            <person name="Andrzejewski T.M."/>
            <person name="Davidsen T.M."/>
            <person name="Wayne K.J."/>
            <person name="Tettelin H."/>
            <person name="Glass J.I."/>
            <person name="Rusch D."/>
            <person name="Podicherti R."/>
            <person name="Tsui H.-C.T."/>
            <person name="Winkler M.E."/>
        </authorList>
    </citation>
    <scope>NUCLEOTIDE SEQUENCE</scope>
</reference>
<feature type="non-terminal residue" evidence="4">
    <location>
        <position position="57"/>
    </location>
</feature>
<keyword evidence="1" id="KW-0812">Transmembrane</keyword>
<dbReference type="EMBL" id="UINC01088770">
    <property type="protein sequence ID" value="SVC39286.1"/>
    <property type="molecule type" value="Genomic_DNA"/>
</dbReference>
<dbReference type="GO" id="GO:0005524">
    <property type="term" value="F:ATP binding"/>
    <property type="evidence" value="ECO:0007669"/>
    <property type="project" value="InterPro"/>
</dbReference>
<dbReference type="AlphaFoldDB" id="A0A382LRV6"/>
<dbReference type="GO" id="GO:0016020">
    <property type="term" value="C:membrane"/>
    <property type="evidence" value="ECO:0007669"/>
    <property type="project" value="InterPro"/>
</dbReference>
<accession>A0A382LRV6</accession>
<name>A0A382LRV6_9ZZZZ</name>
<evidence type="ECO:0008006" key="5">
    <source>
        <dbReference type="Google" id="ProtNLM"/>
    </source>
</evidence>
<dbReference type="SUPFAM" id="SSF90123">
    <property type="entry name" value="ABC transporter transmembrane region"/>
    <property type="match status" value="1"/>
</dbReference>
<keyword evidence="3" id="KW-0472">Membrane</keyword>
<gene>
    <name evidence="4" type="ORF">METZ01_LOCUS292140</name>
</gene>
<evidence type="ECO:0000256" key="3">
    <source>
        <dbReference type="ARBA" id="ARBA00023136"/>
    </source>
</evidence>
<evidence type="ECO:0000256" key="1">
    <source>
        <dbReference type="ARBA" id="ARBA00022692"/>
    </source>
</evidence>
<sequence length="57" mass="6472">MEKRSQVTGNSLRHAFREIIWPRRKLISVGLVLILLNRLSGLVLPASTKYLIDEVLG</sequence>
<evidence type="ECO:0000256" key="2">
    <source>
        <dbReference type="ARBA" id="ARBA00022989"/>
    </source>
</evidence>
<protein>
    <recommendedName>
        <fullName evidence="5">ABC transmembrane type-1 domain-containing protein</fullName>
    </recommendedName>
</protein>
<evidence type="ECO:0000313" key="4">
    <source>
        <dbReference type="EMBL" id="SVC39286.1"/>
    </source>
</evidence>
<keyword evidence="2" id="KW-1133">Transmembrane helix</keyword>
<proteinExistence type="predicted"/>
<dbReference type="InterPro" id="IPR036640">
    <property type="entry name" value="ABC1_TM_sf"/>
</dbReference>
<organism evidence="4">
    <name type="scientific">marine metagenome</name>
    <dbReference type="NCBI Taxonomy" id="408172"/>
    <lineage>
        <taxon>unclassified sequences</taxon>
        <taxon>metagenomes</taxon>
        <taxon>ecological metagenomes</taxon>
    </lineage>
</organism>